<proteinExistence type="predicted"/>
<evidence type="ECO:0000313" key="2">
    <source>
        <dbReference type="Proteomes" id="UP000279959"/>
    </source>
</evidence>
<name>A0A494WB84_9SPHN</name>
<keyword evidence="2" id="KW-1185">Reference proteome</keyword>
<sequence length="170" mass="19163">MWGLAVTKYATQTEVTSSRSRDEIERTLERYGADQFMYGWQDSSAVIAFRMSGRHVKFVLPLPSKEDKAFTEYVSRGKLWARTEEAARKLYEQAVRSKWRALALVVKAKLEAVESGISEFDSEFMANIVLPGGETVGEWMRPQIAEAYRIGQVPTVLPMLPDHSKGGQNG</sequence>
<evidence type="ECO:0000313" key="1">
    <source>
        <dbReference type="EMBL" id="BBD98020.1"/>
    </source>
</evidence>
<protein>
    <submittedName>
        <fullName evidence="1">Uncharacterized protein</fullName>
    </submittedName>
</protein>
<dbReference type="Proteomes" id="UP000279959">
    <property type="component" value="Chromosome"/>
</dbReference>
<reference evidence="1 2" key="1">
    <citation type="submission" date="2018-05" db="EMBL/GenBank/DDBJ databases">
        <title>Complete Genome Sequence of the Nonylphenol-Degrading Bacterium Sphingobium amiense DSM 16289T.</title>
        <authorList>
            <person name="Ootsuka M."/>
            <person name="Nishizawa T."/>
            <person name="Ohta H."/>
        </authorList>
    </citation>
    <scope>NUCLEOTIDE SEQUENCE [LARGE SCALE GENOMIC DNA]</scope>
    <source>
        <strain evidence="1 2">DSM 16289</strain>
    </source>
</reference>
<accession>A0A494WB84</accession>
<organism evidence="1 2">
    <name type="scientific">Sphingobium amiense</name>
    <dbReference type="NCBI Taxonomy" id="135719"/>
    <lineage>
        <taxon>Bacteria</taxon>
        <taxon>Pseudomonadati</taxon>
        <taxon>Pseudomonadota</taxon>
        <taxon>Alphaproteobacteria</taxon>
        <taxon>Sphingomonadales</taxon>
        <taxon>Sphingomonadaceae</taxon>
        <taxon>Sphingobium</taxon>
    </lineage>
</organism>
<dbReference type="EMBL" id="AP018664">
    <property type="protein sequence ID" value="BBD98020.1"/>
    <property type="molecule type" value="Genomic_DNA"/>
</dbReference>
<dbReference type="KEGG" id="sami:SAMIE_1015210"/>
<dbReference type="AlphaFoldDB" id="A0A494WB84"/>
<gene>
    <name evidence="1" type="ORF">SAMIE_1015210</name>
</gene>